<dbReference type="EMBL" id="UINC01099151">
    <property type="protein sequence ID" value="SVC58200.1"/>
    <property type="molecule type" value="Genomic_DNA"/>
</dbReference>
<dbReference type="PANTHER" id="PTHR48079">
    <property type="entry name" value="PROTEIN YEEZ"/>
    <property type="match status" value="1"/>
</dbReference>
<dbReference type="AlphaFoldDB" id="A0A382NBW3"/>
<dbReference type="GO" id="GO:0005737">
    <property type="term" value="C:cytoplasm"/>
    <property type="evidence" value="ECO:0007669"/>
    <property type="project" value="TreeGrafter"/>
</dbReference>
<dbReference type="InterPro" id="IPR036291">
    <property type="entry name" value="NAD(P)-bd_dom_sf"/>
</dbReference>
<feature type="domain" description="NAD-dependent epimerase/dehydratase" evidence="1">
    <location>
        <begin position="9"/>
        <end position="163"/>
    </location>
</feature>
<dbReference type="Pfam" id="PF01370">
    <property type="entry name" value="Epimerase"/>
    <property type="match status" value="1"/>
</dbReference>
<dbReference type="Gene3D" id="3.40.50.720">
    <property type="entry name" value="NAD(P)-binding Rossmann-like Domain"/>
    <property type="match status" value="1"/>
</dbReference>
<evidence type="ECO:0000313" key="2">
    <source>
        <dbReference type="EMBL" id="SVC58200.1"/>
    </source>
</evidence>
<dbReference type="InterPro" id="IPR051783">
    <property type="entry name" value="NAD(P)-dependent_oxidoreduct"/>
</dbReference>
<organism evidence="2">
    <name type="scientific">marine metagenome</name>
    <dbReference type="NCBI Taxonomy" id="408172"/>
    <lineage>
        <taxon>unclassified sequences</taxon>
        <taxon>metagenomes</taxon>
        <taxon>ecological metagenomes</taxon>
    </lineage>
</organism>
<dbReference type="InterPro" id="IPR001509">
    <property type="entry name" value="Epimerase_deHydtase"/>
</dbReference>
<proteinExistence type="predicted"/>
<reference evidence="2" key="1">
    <citation type="submission" date="2018-05" db="EMBL/GenBank/DDBJ databases">
        <authorList>
            <person name="Lanie J.A."/>
            <person name="Ng W.-L."/>
            <person name="Kazmierczak K.M."/>
            <person name="Andrzejewski T.M."/>
            <person name="Davidsen T.M."/>
            <person name="Wayne K.J."/>
            <person name="Tettelin H."/>
            <person name="Glass J.I."/>
            <person name="Rusch D."/>
            <person name="Podicherti R."/>
            <person name="Tsui H.-C.T."/>
            <person name="Winkler M.E."/>
        </authorList>
    </citation>
    <scope>NUCLEOTIDE SEQUENCE</scope>
</reference>
<dbReference type="SUPFAM" id="SSF51735">
    <property type="entry name" value="NAD(P)-binding Rossmann-fold domains"/>
    <property type="match status" value="1"/>
</dbReference>
<dbReference type="PANTHER" id="PTHR48079:SF6">
    <property type="entry name" value="NAD(P)-BINDING DOMAIN-CONTAINING PROTEIN-RELATED"/>
    <property type="match status" value="1"/>
</dbReference>
<protein>
    <recommendedName>
        <fullName evidence="1">NAD-dependent epimerase/dehydratase domain-containing protein</fullName>
    </recommendedName>
</protein>
<gene>
    <name evidence="2" type="ORF">METZ01_LOCUS311054</name>
</gene>
<name>A0A382NBW3_9ZZZZ</name>
<evidence type="ECO:0000259" key="1">
    <source>
        <dbReference type="Pfam" id="PF01370"/>
    </source>
</evidence>
<accession>A0A382NBW3</accession>
<dbReference type="GO" id="GO:0004029">
    <property type="term" value="F:aldehyde dehydrogenase (NAD+) activity"/>
    <property type="evidence" value="ECO:0007669"/>
    <property type="project" value="TreeGrafter"/>
</dbReference>
<sequence>MDVTQGVADGVLPAVATVVFAVGRSEEATMSDIHVRGLRAVLDALPGSTGRVIYVSSTGVYAQDTGEWVDEESVCEPVHAGGRACLSGERMLFAHERGRDAVVLRLAGLYGEGRVPRKADVIAGRSIAESPDAYLNLIHVEDAARTIVTAAASRAVAGRTYNVSDGCPLTQGEYVALVGSWLQMSPPEFKGGVGLGKRVRNDRATNEFGLRLRHPSPRSDTL</sequence>